<evidence type="ECO:0000256" key="1">
    <source>
        <dbReference type="ARBA" id="ARBA00004202"/>
    </source>
</evidence>
<dbReference type="GO" id="GO:0005524">
    <property type="term" value="F:ATP binding"/>
    <property type="evidence" value="ECO:0007669"/>
    <property type="project" value="UniProtKB-KW"/>
</dbReference>
<gene>
    <name evidence="10" type="ORF">EI74_0157</name>
</gene>
<dbReference type="InterPro" id="IPR015856">
    <property type="entry name" value="ABC_transpr_CbiO/EcfA_su"/>
</dbReference>
<keyword evidence="6 10" id="KW-0067">ATP-binding</keyword>
<evidence type="ECO:0000256" key="6">
    <source>
        <dbReference type="ARBA" id="ARBA00022840"/>
    </source>
</evidence>
<accession>A0A4R6IH74</accession>
<keyword evidence="3" id="KW-0813">Transport</keyword>
<evidence type="ECO:0000256" key="2">
    <source>
        <dbReference type="ARBA" id="ARBA00005417"/>
    </source>
</evidence>
<dbReference type="EMBL" id="SNWN01000009">
    <property type="protein sequence ID" value="TDO21137.1"/>
    <property type="molecule type" value="Genomic_DNA"/>
</dbReference>
<dbReference type="SUPFAM" id="SSF52540">
    <property type="entry name" value="P-loop containing nucleoside triphosphate hydrolases"/>
    <property type="match status" value="1"/>
</dbReference>
<keyword evidence="11" id="KW-1185">Reference proteome</keyword>
<dbReference type="InterPro" id="IPR003439">
    <property type="entry name" value="ABC_transporter-like_ATP-bd"/>
</dbReference>
<dbReference type="PROSITE" id="PS00211">
    <property type="entry name" value="ABC_TRANSPORTER_1"/>
    <property type="match status" value="1"/>
</dbReference>
<dbReference type="Pfam" id="PF00005">
    <property type="entry name" value="ABC_tran"/>
    <property type="match status" value="1"/>
</dbReference>
<reference evidence="10 11" key="1">
    <citation type="submission" date="2019-03" db="EMBL/GenBank/DDBJ databases">
        <title>Genomic Encyclopedia of Archaeal and Bacterial Type Strains, Phase II (KMG-II): from individual species to whole genera.</title>
        <authorList>
            <person name="Goeker M."/>
        </authorList>
    </citation>
    <scope>NUCLEOTIDE SEQUENCE [LARGE SCALE GENOMIC DNA]</scope>
    <source>
        <strain evidence="10 11">ATCC 700618</strain>
    </source>
</reference>
<comment type="similarity">
    <text evidence="2">Belongs to the ABC transporter superfamily.</text>
</comment>
<dbReference type="GO" id="GO:0042626">
    <property type="term" value="F:ATPase-coupled transmembrane transporter activity"/>
    <property type="evidence" value="ECO:0007669"/>
    <property type="project" value="TreeGrafter"/>
</dbReference>
<dbReference type="OrthoDB" id="9784332at2"/>
<name>A0A4R6IH74_9MOLU</name>
<feature type="domain" description="ABC transporter" evidence="9">
    <location>
        <begin position="3"/>
        <end position="263"/>
    </location>
</feature>
<dbReference type="CDD" id="cd03225">
    <property type="entry name" value="ABC_cobalt_CbiO_domain1"/>
    <property type="match status" value="1"/>
</dbReference>
<evidence type="ECO:0000256" key="5">
    <source>
        <dbReference type="ARBA" id="ARBA00022741"/>
    </source>
</evidence>
<dbReference type="GO" id="GO:0016887">
    <property type="term" value="F:ATP hydrolysis activity"/>
    <property type="evidence" value="ECO:0007669"/>
    <property type="project" value="InterPro"/>
</dbReference>
<keyword evidence="4" id="KW-1003">Cell membrane</keyword>
<dbReference type="Proteomes" id="UP000295518">
    <property type="component" value="Unassembled WGS sequence"/>
</dbReference>
<evidence type="ECO:0000256" key="7">
    <source>
        <dbReference type="ARBA" id="ARBA00022967"/>
    </source>
</evidence>
<dbReference type="Gene3D" id="3.40.50.300">
    <property type="entry name" value="P-loop containing nucleotide triphosphate hydrolases"/>
    <property type="match status" value="1"/>
</dbReference>
<protein>
    <submittedName>
        <fullName evidence="10">Energy-coupling factor transport system ATP-binding protein</fullName>
    </submittedName>
</protein>
<dbReference type="InterPro" id="IPR017871">
    <property type="entry name" value="ABC_transporter-like_CS"/>
</dbReference>
<dbReference type="PANTHER" id="PTHR43553">
    <property type="entry name" value="HEAVY METAL TRANSPORTER"/>
    <property type="match status" value="1"/>
</dbReference>
<dbReference type="InterPro" id="IPR050095">
    <property type="entry name" value="ECF_ABC_transporter_ATP-bd"/>
</dbReference>
<dbReference type="GO" id="GO:0043190">
    <property type="term" value="C:ATP-binding cassette (ABC) transporter complex"/>
    <property type="evidence" value="ECO:0007669"/>
    <property type="project" value="TreeGrafter"/>
</dbReference>
<organism evidence="10 11">
    <name type="scientific">Mycoplasma testudineum</name>
    <dbReference type="NCBI Taxonomy" id="244584"/>
    <lineage>
        <taxon>Bacteria</taxon>
        <taxon>Bacillati</taxon>
        <taxon>Mycoplasmatota</taxon>
        <taxon>Mollicutes</taxon>
        <taxon>Mycoplasmataceae</taxon>
        <taxon>Mycoplasma</taxon>
    </lineage>
</organism>
<evidence type="ECO:0000256" key="3">
    <source>
        <dbReference type="ARBA" id="ARBA00022448"/>
    </source>
</evidence>
<keyword evidence="5" id="KW-0547">Nucleotide-binding</keyword>
<dbReference type="InterPro" id="IPR003593">
    <property type="entry name" value="AAA+_ATPase"/>
</dbReference>
<sequence>MKIIVKNISHVFDKNSPLEFKALHNSSCTIDQGEYIAIIGQTGSGKTTFIEHLNSLLVPDEGNLNWIFEHEFKKKKEKFIELKNVSLKKTFRNKFKYSKIVKQHVGIVFQFAEYQLFESTIKKDIMFGPMAFGIEPDVAAQRAVKYLDAVGLGPEFLEQNPLALSGGQKRRVALAGILAIEPDVLILDEPTAGLDPAGVREILEIFDKLNKDGKTIIMVTHDMDNVLERTTRCIVFDQGTIIRDDFTYSILKDENFILQNNLVTPSIIRLTNKIQKKYPQLEIPKIVSLNQMSDFLNEKITQKAKAKNA</sequence>
<evidence type="ECO:0000313" key="11">
    <source>
        <dbReference type="Proteomes" id="UP000295518"/>
    </source>
</evidence>
<evidence type="ECO:0000256" key="8">
    <source>
        <dbReference type="ARBA" id="ARBA00023136"/>
    </source>
</evidence>
<keyword evidence="8" id="KW-0472">Membrane</keyword>
<dbReference type="RefSeq" id="WP_094254351.1">
    <property type="nucleotide sequence ID" value="NZ_NNCE01000001.1"/>
</dbReference>
<evidence type="ECO:0000313" key="10">
    <source>
        <dbReference type="EMBL" id="TDO21137.1"/>
    </source>
</evidence>
<dbReference type="AlphaFoldDB" id="A0A4R6IH74"/>
<dbReference type="InterPro" id="IPR027417">
    <property type="entry name" value="P-loop_NTPase"/>
</dbReference>
<comment type="subcellular location">
    <subcellularLocation>
        <location evidence="1">Cell membrane</location>
        <topology evidence="1">Peripheral membrane protein</topology>
    </subcellularLocation>
</comment>
<keyword evidence="7" id="KW-1278">Translocase</keyword>
<dbReference type="PANTHER" id="PTHR43553:SF27">
    <property type="entry name" value="ENERGY-COUPLING FACTOR TRANSPORTER ATP-BINDING PROTEIN ECFA2"/>
    <property type="match status" value="1"/>
</dbReference>
<comment type="caution">
    <text evidence="10">The sequence shown here is derived from an EMBL/GenBank/DDBJ whole genome shotgun (WGS) entry which is preliminary data.</text>
</comment>
<dbReference type="SMART" id="SM00382">
    <property type="entry name" value="AAA"/>
    <property type="match status" value="1"/>
</dbReference>
<dbReference type="PROSITE" id="PS50893">
    <property type="entry name" value="ABC_TRANSPORTER_2"/>
    <property type="match status" value="1"/>
</dbReference>
<evidence type="ECO:0000256" key="4">
    <source>
        <dbReference type="ARBA" id="ARBA00022475"/>
    </source>
</evidence>
<proteinExistence type="inferred from homology"/>
<dbReference type="FunFam" id="3.40.50.300:FF:000224">
    <property type="entry name" value="Energy-coupling factor transporter ATP-binding protein EcfA"/>
    <property type="match status" value="1"/>
</dbReference>
<evidence type="ECO:0000259" key="9">
    <source>
        <dbReference type="PROSITE" id="PS50893"/>
    </source>
</evidence>